<keyword evidence="4 15" id="KW-0732">Signal</keyword>
<comment type="caution">
    <text evidence="14">Lacks conserved residue(s) required for the propagation of feature annotation.</text>
</comment>
<keyword evidence="8" id="KW-0472">Membrane</keyword>
<evidence type="ECO:0000256" key="15">
    <source>
        <dbReference type="SAM" id="SignalP"/>
    </source>
</evidence>
<dbReference type="FunFam" id="2.60.120.290:FF:000005">
    <property type="entry name" value="Procollagen C-endopeptidase enhancer 1"/>
    <property type="match status" value="1"/>
</dbReference>
<feature type="disulfide bond" evidence="14">
    <location>
        <begin position="158"/>
        <end position="222"/>
    </location>
</feature>
<evidence type="ECO:0000256" key="3">
    <source>
        <dbReference type="ARBA" id="ARBA00022692"/>
    </source>
</evidence>
<dbReference type="InterPro" id="IPR001507">
    <property type="entry name" value="ZP_dom"/>
</dbReference>
<dbReference type="InterPro" id="IPR035914">
    <property type="entry name" value="Sperma_CUB_dom_sf"/>
</dbReference>
<dbReference type="FunFam" id="3.10.250.10:FF:000016">
    <property type="entry name" value="Scavenger receptor cysteine-rich protein type 12"/>
    <property type="match status" value="3"/>
</dbReference>
<dbReference type="Gene3D" id="2.60.40.4100">
    <property type="entry name" value="Zona pellucida, ZP-C domain"/>
    <property type="match status" value="1"/>
</dbReference>
<feature type="chain" id="PRO_5039417470" description="Scavenger receptor cysteine-rich domain-containing protein DMBT1" evidence="15">
    <location>
        <begin position="21"/>
        <end position="1243"/>
    </location>
</feature>
<dbReference type="PROSITE" id="PS50287">
    <property type="entry name" value="SRCR_2"/>
    <property type="match status" value="7"/>
</dbReference>
<dbReference type="SMART" id="SM00042">
    <property type="entry name" value="CUB"/>
    <property type="match status" value="1"/>
</dbReference>
<dbReference type="AlphaFoldDB" id="A0A9D4KM40"/>
<dbReference type="PROSITE" id="PS01180">
    <property type="entry name" value="CUB"/>
    <property type="match status" value="1"/>
</dbReference>
<dbReference type="PROSITE" id="PS51034">
    <property type="entry name" value="ZP_2"/>
    <property type="match status" value="1"/>
</dbReference>
<dbReference type="InterPro" id="IPR001190">
    <property type="entry name" value="SRCR"/>
</dbReference>
<feature type="signal peptide" evidence="15">
    <location>
        <begin position="1"/>
        <end position="20"/>
    </location>
</feature>
<reference evidence="19" key="1">
    <citation type="journal article" date="2019" name="bioRxiv">
        <title>The Genome of the Zebra Mussel, Dreissena polymorpha: A Resource for Invasive Species Research.</title>
        <authorList>
            <person name="McCartney M.A."/>
            <person name="Auch B."/>
            <person name="Kono T."/>
            <person name="Mallez S."/>
            <person name="Zhang Y."/>
            <person name="Obille A."/>
            <person name="Becker A."/>
            <person name="Abrahante J.E."/>
            <person name="Garbe J."/>
            <person name="Badalamenti J.P."/>
            <person name="Herman A."/>
            <person name="Mangelson H."/>
            <person name="Liachko I."/>
            <person name="Sullivan S."/>
            <person name="Sone E.D."/>
            <person name="Koren S."/>
            <person name="Silverstein K.A.T."/>
            <person name="Beckman K.B."/>
            <person name="Gohl D.M."/>
        </authorList>
    </citation>
    <scope>NUCLEOTIDE SEQUENCE</scope>
    <source>
        <strain evidence="19">Duluth1</strain>
        <tissue evidence="19">Whole animal</tissue>
    </source>
</reference>
<dbReference type="SMART" id="SM00241">
    <property type="entry name" value="ZP"/>
    <property type="match status" value="1"/>
</dbReference>
<evidence type="ECO:0000256" key="4">
    <source>
        <dbReference type="ARBA" id="ARBA00022729"/>
    </source>
</evidence>
<evidence type="ECO:0000256" key="5">
    <source>
        <dbReference type="ARBA" id="ARBA00022737"/>
    </source>
</evidence>
<feature type="disulfide bond" evidence="14">
    <location>
        <begin position="205"/>
        <end position="215"/>
    </location>
</feature>
<evidence type="ECO:0000256" key="1">
    <source>
        <dbReference type="ARBA" id="ARBA00004167"/>
    </source>
</evidence>
<evidence type="ECO:0000259" key="18">
    <source>
        <dbReference type="PROSITE" id="PS51034"/>
    </source>
</evidence>
<keyword evidence="2" id="KW-0813">Transport</keyword>
<protein>
    <recommendedName>
        <fullName evidence="12">Scavenger receptor cysteine-rich domain-containing protein DMBT1</fullName>
    </recommendedName>
    <alternativeName>
        <fullName evidence="13">Deleted in malignant brain tumors 1 protein</fullName>
    </alternativeName>
    <alternativeName>
        <fullName evidence="11">Hensin</fullName>
    </alternativeName>
</protein>
<dbReference type="SMART" id="SM00202">
    <property type="entry name" value="SR"/>
    <property type="match status" value="6"/>
</dbReference>
<evidence type="ECO:0000313" key="19">
    <source>
        <dbReference type="EMBL" id="KAH3842043.1"/>
    </source>
</evidence>
<evidence type="ECO:0000256" key="8">
    <source>
        <dbReference type="ARBA" id="ARBA00023136"/>
    </source>
</evidence>
<dbReference type="SUPFAM" id="SSF49854">
    <property type="entry name" value="Spermadhesin, CUB domain"/>
    <property type="match status" value="1"/>
</dbReference>
<evidence type="ECO:0000256" key="14">
    <source>
        <dbReference type="PROSITE-ProRule" id="PRU00196"/>
    </source>
</evidence>
<keyword evidence="9 14" id="KW-1015">Disulfide bond</keyword>
<feature type="disulfide bond" evidence="14">
    <location>
        <begin position="879"/>
        <end position="889"/>
    </location>
</feature>
<dbReference type="SUPFAM" id="SSF56487">
    <property type="entry name" value="SRCR-like"/>
    <property type="match status" value="6"/>
</dbReference>
<dbReference type="InterPro" id="IPR055355">
    <property type="entry name" value="ZP-C"/>
</dbReference>
<feature type="disulfide bond" evidence="14">
    <location>
        <begin position="305"/>
        <end position="315"/>
    </location>
</feature>
<gene>
    <name evidence="19" type="ORF">DPMN_115531</name>
</gene>
<comment type="subcellular location">
    <subcellularLocation>
        <location evidence="1">Membrane</location>
        <topology evidence="1">Single-pass membrane protein</topology>
    </subcellularLocation>
</comment>
<keyword evidence="6" id="KW-0653">Protein transport</keyword>
<keyword evidence="7" id="KW-1133">Transmembrane helix</keyword>
<feature type="disulfide bond" evidence="14">
    <location>
        <begin position="107"/>
        <end position="117"/>
    </location>
</feature>
<dbReference type="Pfam" id="PF00530">
    <property type="entry name" value="SRCR"/>
    <property type="match status" value="5"/>
</dbReference>
<feature type="disulfide bond" evidence="14">
    <location>
        <begin position="848"/>
        <end position="909"/>
    </location>
</feature>
<evidence type="ECO:0000259" key="16">
    <source>
        <dbReference type="PROSITE" id="PS01180"/>
    </source>
</evidence>
<evidence type="ECO:0000313" key="20">
    <source>
        <dbReference type="Proteomes" id="UP000828390"/>
    </source>
</evidence>
<dbReference type="InterPro" id="IPR042235">
    <property type="entry name" value="ZP-C_dom"/>
</dbReference>
<dbReference type="PROSITE" id="PS00420">
    <property type="entry name" value="SRCR_1"/>
    <property type="match status" value="3"/>
</dbReference>
<dbReference type="FunFam" id="3.10.250.10:FF:000011">
    <property type="entry name" value="Scavenger receptor class A member 5"/>
    <property type="match status" value="1"/>
</dbReference>
<feature type="domain" description="SRCR" evidence="17">
    <location>
        <begin position="810"/>
        <end position="910"/>
    </location>
</feature>
<proteinExistence type="predicted"/>
<evidence type="ECO:0000256" key="11">
    <source>
        <dbReference type="ARBA" id="ARBA00030560"/>
    </source>
</evidence>
<reference evidence="19" key="2">
    <citation type="submission" date="2020-11" db="EMBL/GenBank/DDBJ databases">
        <authorList>
            <person name="McCartney M.A."/>
            <person name="Auch B."/>
            <person name="Kono T."/>
            <person name="Mallez S."/>
            <person name="Becker A."/>
            <person name="Gohl D.M."/>
            <person name="Silverstein K.A.T."/>
            <person name="Koren S."/>
            <person name="Bechman K.B."/>
            <person name="Herman A."/>
            <person name="Abrahante J.E."/>
            <person name="Garbe J."/>
        </authorList>
    </citation>
    <scope>NUCLEOTIDE SEQUENCE</scope>
    <source>
        <strain evidence="19">Duluth1</strain>
        <tissue evidence="19">Whole animal</tissue>
    </source>
</reference>
<dbReference type="InterPro" id="IPR036772">
    <property type="entry name" value="SRCR-like_dom_sf"/>
</dbReference>
<dbReference type="PRINTS" id="PR00258">
    <property type="entry name" value="SPERACTRCPTR"/>
</dbReference>
<feature type="domain" description="ZP" evidence="18">
    <location>
        <begin position="951"/>
        <end position="1202"/>
    </location>
</feature>
<evidence type="ECO:0000256" key="10">
    <source>
        <dbReference type="ARBA" id="ARBA00023180"/>
    </source>
</evidence>
<feature type="domain" description="SRCR" evidence="17">
    <location>
        <begin position="239"/>
        <end position="334"/>
    </location>
</feature>
<evidence type="ECO:0000256" key="12">
    <source>
        <dbReference type="ARBA" id="ARBA00047197"/>
    </source>
</evidence>
<dbReference type="Pfam" id="PF00431">
    <property type="entry name" value="CUB"/>
    <property type="match status" value="1"/>
</dbReference>
<evidence type="ECO:0000256" key="2">
    <source>
        <dbReference type="ARBA" id="ARBA00022448"/>
    </source>
</evidence>
<dbReference type="PANTHER" id="PTHR48071">
    <property type="entry name" value="SRCR DOMAIN-CONTAINING PROTEIN"/>
    <property type="match status" value="1"/>
</dbReference>
<dbReference type="Pfam" id="PF00100">
    <property type="entry name" value="Zona_pellucida"/>
    <property type="match status" value="1"/>
</dbReference>
<dbReference type="Gene3D" id="2.60.40.3210">
    <property type="entry name" value="Zona pellucida, ZP-N domain"/>
    <property type="match status" value="1"/>
</dbReference>
<feature type="domain" description="SRCR" evidence="17">
    <location>
        <begin position="570"/>
        <end position="672"/>
    </location>
</feature>
<dbReference type="Proteomes" id="UP000828390">
    <property type="component" value="Unassembled WGS sequence"/>
</dbReference>
<dbReference type="InterPro" id="IPR000859">
    <property type="entry name" value="CUB_dom"/>
</dbReference>
<evidence type="ECO:0000256" key="6">
    <source>
        <dbReference type="ARBA" id="ARBA00022927"/>
    </source>
</evidence>
<feature type="domain" description="CUB" evidence="16">
    <location>
        <begin position="690"/>
        <end position="801"/>
    </location>
</feature>
<evidence type="ECO:0000259" key="17">
    <source>
        <dbReference type="PROSITE" id="PS50287"/>
    </source>
</evidence>
<dbReference type="Gene3D" id="2.60.120.290">
    <property type="entry name" value="Spermadhesin, CUB domain"/>
    <property type="match status" value="1"/>
</dbReference>
<keyword evidence="20" id="KW-1185">Reference proteome</keyword>
<dbReference type="Gene3D" id="3.10.250.10">
    <property type="entry name" value="SRCR-like domain"/>
    <property type="match status" value="7"/>
</dbReference>
<feature type="domain" description="SRCR" evidence="17">
    <location>
        <begin position="24"/>
        <end position="149"/>
    </location>
</feature>
<dbReference type="CDD" id="cd00041">
    <property type="entry name" value="CUB"/>
    <property type="match status" value="1"/>
</dbReference>
<dbReference type="GO" id="GO:0016020">
    <property type="term" value="C:membrane"/>
    <property type="evidence" value="ECO:0007669"/>
    <property type="project" value="UniProtKB-SubCell"/>
</dbReference>
<keyword evidence="3" id="KW-0812">Transmembrane</keyword>
<dbReference type="EMBL" id="JAIWYP010000004">
    <property type="protein sequence ID" value="KAH3842043.1"/>
    <property type="molecule type" value="Genomic_DNA"/>
</dbReference>
<feature type="disulfide bond" evidence="14">
    <location>
        <begin position="406"/>
        <end position="416"/>
    </location>
</feature>
<feature type="domain" description="SRCR" evidence="17">
    <location>
        <begin position="336"/>
        <end position="437"/>
    </location>
</feature>
<keyword evidence="10" id="KW-0325">Glycoprotein</keyword>
<evidence type="ECO:0000256" key="7">
    <source>
        <dbReference type="ARBA" id="ARBA00022989"/>
    </source>
</evidence>
<sequence length="1243" mass="139002">MMDAFRFLVLCFLQLPLALTETKVRLFGGNFVFGFVEIWQDGQWRVLCSEFDANFMIYNPRTPTEIANVICGMLRNSTRNTTNAILTTGEPRNEFMTSAIAMPNLRCHGDEIDILFCKSIQDSCPYSKAMVYCNTEARHNTISAGVVGEPARYMVNICQDYFSNAEATVYCRTSYQPSWNVNYTTDDSSSGAYTDDSSYMLRLSCRGNEDDVSQCNVRKTNCSGNPYNGVNIVCSDTKIELINGRNNLHGTVRAQENGTWRYICSDGFGLNEARAVCVNVNGTAVAGKITRAYVGKNDMITNIRCHGMERDISMCTSMTIGYCNSGYAAVVDCNTVRLVGGNAGSSGRVEIYNTSTHVWSTVCSKRFDYSAANVICKQLGYLYSNNTYGTSLSGGKGAIQEYDLKCFGNEWNINNCISESYFTSSCNHNNDVDVNCGGIDSQTSSASYTQVRLVDGGRVEVYYEGQWGTVCATNFDSRDMKVICRMLGQIGSGRYYTGNPAREGNVMIEDLACLGNESHLDQCYSNAWLSNTCDHNEDISIDCNYYDSHTTHQTSQMPHSYTREPNDGDIRLANGGFDHGRLEVFYNNQWGSVCMRGFDYDDAKTVCRMLGLYQGDSYLAIYNAHNVHGWSYSDVLIEDLRCQGDEWNLAQCESRRPWTNTTCNSAVGVGCRNNYNTTAMPSVSSHHNQCGGYFFGNNGLIASPNYPNNYENRENCTYYINVPGGYSVCLQFNTFTTQECCDHLDIYDGPSTRNKRIARLSGDNPQLNGTEICASGNFLTAHFITDYSSTAQGFEAKYAFAPLNYYRDIIRLESGPDKSTGRVEIFHNGQWGTVCDDGFGYEEVLVVCRMLGLYRGHRYGRFYIDASGSGQIWLGDLRCHGHEFSLDQCCSNCWGMHNCTHEDDVGVDCQYYRGDNVSGSTSQSSRETTTFPHSMTTDTGGYTVQDAIRVACSETGWDIQVDKSILRHLYPSARASDIYLGENICVGFESWNRVVFQQGLRECLTSETIRHDVLVYSNELVYAERDPIHSFIIRHYNWTVGVECDVQRNGSSSGHVRNENNNNPGGQLVTGASNYSVNMAFYLDPNFQQPIPSNPLRVPVGTDVYVKVFTQATDWTVKMRVHTCYTKPSPTSPDNLRYNLIQNGCEVDANTHLISQSTHETRFVFKDFEYTSDHQGIHVMCDATFCSTSDYSRQCTQTCNPTIRRNVNVKRGDDVTKSSYDFTAEGVTGSDKKTTEDKAGGIQ</sequence>
<evidence type="ECO:0000256" key="13">
    <source>
        <dbReference type="ARBA" id="ARBA00047200"/>
    </source>
</evidence>
<accession>A0A9D4KM40</accession>
<feature type="disulfide bond" evidence="14">
    <location>
        <begin position="513"/>
        <end position="523"/>
    </location>
</feature>
<comment type="caution">
    <text evidence="19">The sequence shown here is derived from an EMBL/GenBank/DDBJ whole genome shotgun (WGS) entry which is preliminary data.</text>
</comment>
<keyword evidence="5" id="KW-0677">Repeat</keyword>
<feature type="domain" description="SRCR" evidence="17">
    <location>
        <begin position="157"/>
        <end position="235"/>
    </location>
</feature>
<name>A0A9D4KM40_DREPO</name>
<feature type="disulfide bond" evidence="14">
    <location>
        <begin position="642"/>
        <end position="652"/>
    </location>
</feature>
<dbReference type="GO" id="GO:0015031">
    <property type="term" value="P:protein transport"/>
    <property type="evidence" value="ECO:0007669"/>
    <property type="project" value="UniProtKB-KW"/>
</dbReference>
<feature type="domain" description="SRCR" evidence="17">
    <location>
        <begin position="451"/>
        <end position="544"/>
    </location>
</feature>
<organism evidence="19 20">
    <name type="scientific">Dreissena polymorpha</name>
    <name type="common">Zebra mussel</name>
    <name type="synonym">Mytilus polymorpha</name>
    <dbReference type="NCBI Taxonomy" id="45954"/>
    <lineage>
        <taxon>Eukaryota</taxon>
        <taxon>Metazoa</taxon>
        <taxon>Spiralia</taxon>
        <taxon>Lophotrochozoa</taxon>
        <taxon>Mollusca</taxon>
        <taxon>Bivalvia</taxon>
        <taxon>Autobranchia</taxon>
        <taxon>Heteroconchia</taxon>
        <taxon>Euheterodonta</taxon>
        <taxon>Imparidentia</taxon>
        <taxon>Neoheterodontei</taxon>
        <taxon>Myida</taxon>
        <taxon>Dreissenoidea</taxon>
        <taxon>Dreissenidae</taxon>
        <taxon>Dreissena</taxon>
    </lineage>
</organism>
<feature type="disulfide bond" evidence="14">
    <location>
        <begin position="835"/>
        <end position="899"/>
    </location>
</feature>
<dbReference type="PANTHER" id="PTHR48071:SF18">
    <property type="entry name" value="DELETED IN MALIGNANT BRAIN TUMORS 1 PROTEIN-RELATED"/>
    <property type="match status" value="1"/>
</dbReference>
<evidence type="ECO:0000256" key="9">
    <source>
        <dbReference type="ARBA" id="ARBA00023157"/>
    </source>
</evidence>